<evidence type="ECO:0000313" key="2">
    <source>
        <dbReference type="Proteomes" id="UP000053477"/>
    </source>
</evidence>
<dbReference type="InParanoid" id="A0A0H2RZV7"/>
<dbReference type="OrthoDB" id="3203937at2759"/>
<accession>A0A0H2RZV7</accession>
<evidence type="ECO:0008006" key="3">
    <source>
        <dbReference type="Google" id="ProtNLM"/>
    </source>
</evidence>
<keyword evidence="2" id="KW-1185">Reference proteome</keyword>
<reference evidence="1 2" key="1">
    <citation type="submission" date="2015-04" db="EMBL/GenBank/DDBJ databases">
        <title>Complete genome sequence of Schizopora paradoxa KUC8140, a cosmopolitan wood degrader in East Asia.</title>
        <authorList>
            <consortium name="DOE Joint Genome Institute"/>
            <person name="Min B."/>
            <person name="Park H."/>
            <person name="Jang Y."/>
            <person name="Kim J.-J."/>
            <person name="Kim K.H."/>
            <person name="Pangilinan J."/>
            <person name="Lipzen A."/>
            <person name="Riley R."/>
            <person name="Grigoriev I.V."/>
            <person name="Spatafora J.W."/>
            <person name="Choi I.-G."/>
        </authorList>
    </citation>
    <scope>NUCLEOTIDE SEQUENCE [LARGE SCALE GENOMIC DNA]</scope>
    <source>
        <strain evidence="1 2">KUC8140</strain>
    </source>
</reference>
<proteinExistence type="predicted"/>
<dbReference type="AlphaFoldDB" id="A0A0H2RZV7"/>
<gene>
    <name evidence="1" type="ORF">SCHPADRAFT_282666</name>
</gene>
<dbReference type="SUPFAM" id="SSF46689">
    <property type="entry name" value="Homeodomain-like"/>
    <property type="match status" value="1"/>
</dbReference>
<name>A0A0H2RZV7_9AGAM</name>
<dbReference type="EMBL" id="KQ085935">
    <property type="protein sequence ID" value="KLO15013.1"/>
    <property type="molecule type" value="Genomic_DNA"/>
</dbReference>
<evidence type="ECO:0000313" key="1">
    <source>
        <dbReference type="EMBL" id="KLO15013.1"/>
    </source>
</evidence>
<dbReference type="InterPro" id="IPR009057">
    <property type="entry name" value="Homeodomain-like_sf"/>
</dbReference>
<organism evidence="1 2">
    <name type="scientific">Schizopora paradoxa</name>
    <dbReference type="NCBI Taxonomy" id="27342"/>
    <lineage>
        <taxon>Eukaryota</taxon>
        <taxon>Fungi</taxon>
        <taxon>Dikarya</taxon>
        <taxon>Basidiomycota</taxon>
        <taxon>Agaricomycotina</taxon>
        <taxon>Agaricomycetes</taxon>
        <taxon>Hymenochaetales</taxon>
        <taxon>Schizoporaceae</taxon>
        <taxon>Schizopora</taxon>
    </lineage>
</organism>
<protein>
    <recommendedName>
        <fullName evidence="3">Transposase Tc1-like domain-containing protein</fullName>
    </recommendedName>
</protein>
<sequence length="106" mass="12314">MARRHIHVETKRVAVRMALSGVDHDEIRQHTLVSPRSTRRAVSLFRRTGELVHMKLNHKRRSDITLEELRDLLESICGVVTTTTNISRSLRRRGYTRKKPDNKASC</sequence>
<dbReference type="Proteomes" id="UP000053477">
    <property type="component" value="Unassembled WGS sequence"/>
</dbReference>